<dbReference type="Proteomes" id="UP000230233">
    <property type="component" value="Chromosome IV"/>
</dbReference>
<dbReference type="STRING" id="1611254.A0A2G5U617"/>
<accession>A0A2G5U617</accession>
<proteinExistence type="predicted"/>
<name>A0A2G5U617_9PELO</name>
<keyword evidence="2" id="KW-1185">Reference proteome</keyword>
<dbReference type="SUPFAM" id="SSF57850">
    <property type="entry name" value="RING/U-box"/>
    <property type="match status" value="1"/>
</dbReference>
<gene>
    <name evidence="1" type="primary">Cnig_chr_IV.g14483</name>
    <name evidence="1" type="ORF">B9Z55_014483</name>
</gene>
<organism evidence="1 2">
    <name type="scientific">Caenorhabditis nigoni</name>
    <dbReference type="NCBI Taxonomy" id="1611254"/>
    <lineage>
        <taxon>Eukaryota</taxon>
        <taxon>Metazoa</taxon>
        <taxon>Ecdysozoa</taxon>
        <taxon>Nematoda</taxon>
        <taxon>Chromadorea</taxon>
        <taxon>Rhabditida</taxon>
        <taxon>Rhabditina</taxon>
        <taxon>Rhabditomorpha</taxon>
        <taxon>Rhabditoidea</taxon>
        <taxon>Rhabditidae</taxon>
        <taxon>Peloderinae</taxon>
        <taxon>Caenorhabditis</taxon>
    </lineage>
</organism>
<comment type="caution">
    <text evidence="1">The sequence shown here is derived from an EMBL/GenBank/DDBJ whole genome shotgun (WGS) entry which is preliminary data.</text>
</comment>
<sequence length="313" mass="35827">MDVVTLPTPLHVQADICVIADDLLRMVDGKSKQGTIYCVFTENVVLQQPFQLFYYTKLKSVTQLNNDFIKNHGSPMWFDYSHPRMARKEGDYIKFNFFQGPNGRNDGIIYTWTDFHGGEHAQSPTHSELQVMRGPRREDMNLYMTITTESTRVMLLSEKSFGSYLLMKNKQKIKKNHVDCMIIQNCSVAMTMFKKCGHAVCETCWARLLIEKENSHVPEIKCPSCQSFDVGRDQIIRLKLRQGPCPIDMCTPDSNTTYGAVLVPCGCRIHCKQLADACTKYRNNPDDLVRKLKSCPYDACKKMVEEVIPLKQG</sequence>
<dbReference type="AlphaFoldDB" id="A0A2G5U617"/>
<protein>
    <recommendedName>
        <fullName evidence="3">RING-type domain-containing protein</fullName>
    </recommendedName>
</protein>
<dbReference type="OrthoDB" id="5872047at2759"/>
<evidence type="ECO:0000313" key="1">
    <source>
        <dbReference type="EMBL" id="PIC34989.1"/>
    </source>
</evidence>
<evidence type="ECO:0008006" key="3">
    <source>
        <dbReference type="Google" id="ProtNLM"/>
    </source>
</evidence>
<reference evidence="2" key="1">
    <citation type="submission" date="2017-10" db="EMBL/GenBank/DDBJ databases">
        <title>Rapid genome shrinkage in a self-fertile nematode reveals novel sperm competition proteins.</title>
        <authorList>
            <person name="Yin D."/>
            <person name="Schwarz E.M."/>
            <person name="Thomas C.G."/>
            <person name="Felde R.L."/>
            <person name="Korf I.F."/>
            <person name="Cutter A.D."/>
            <person name="Schartner C.M."/>
            <person name="Ralston E.J."/>
            <person name="Meyer B.J."/>
            <person name="Haag E.S."/>
        </authorList>
    </citation>
    <scope>NUCLEOTIDE SEQUENCE [LARGE SCALE GENOMIC DNA]</scope>
    <source>
        <strain evidence="2">JU1422</strain>
    </source>
</reference>
<evidence type="ECO:0000313" key="2">
    <source>
        <dbReference type="Proteomes" id="UP000230233"/>
    </source>
</evidence>
<dbReference type="EMBL" id="PDUG01000004">
    <property type="protein sequence ID" value="PIC34989.1"/>
    <property type="molecule type" value="Genomic_DNA"/>
</dbReference>